<evidence type="ECO:0000313" key="1">
    <source>
        <dbReference type="EMBL" id="MCX2937813.1"/>
    </source>
</evidence>
<dbReference type="EMBL" id="JAPJDO010000010">
    <property type="protein sequence ID" value="MCX2937813.1"/>
    <property type="molecule type" value="Genomic_DNA"/>
</dbReference>
<dbReference type="RefSeq" id="WP_265997473.1">
    <property type="nucleotide sequence ID" value="NZ_JAPJDN010000010.1"/>
</dbReference>
<proteinExistence type="predicted"/>
<accession>A0ABT3SFA4</accession>
<comment type="caution">
    <text evidence="1">The sequence shown here is derived from an EMBL/GenBank/DDBJ whole genome shotgun (WGS) entry which is preliminary data.</text>
</comment>
<gene>
    <name evidence="1" type="ORF">ORI27_13975</name>
</gene>
<name>A0ABT3SFA4_9MYCO</name>
<organism evidence="1 2">
    <name type="scientific">Mycobacterium pinniadriaticum</name>
    <dbReference type="NCBI Taxonomy" id="2994102"/>
    <lineage>
        <taxon>Bacteria</taxon>
        <taxon>Bacillati</taxon>
        <taxon>Actinomycetota</taxon>
        <taxon>Actinomycetes</taxon>
        <taxon>Mycobacteriales</taxon>
        <taxon>Mycobacteriaceae</taxon>
        <taxon>Mycobacterium</taxon>
    </lineage>
</organism>
<evidence type="ECO:0000313" key="2">
    <source>
        <dbReference type="Proteomes" id="UP001300745"/>
    </source>
</evidence>
<sequence length="77" mass="8176">MTISEEMRGQLADVLADENGLRPTAAAMDVLATVITALQDTDLTWALNSMPATPQARVYAASVMGDLANMIADGPRR</sequence>
<reference evidence="1 2" key="1">
    <citation type="submission" date="2022-11" db="EMBL/GenBank/DDBJ databases">
        <title>Mycobacterium sp. nov.</title>
        <authorList>
            <person name="Papic B."/>
            <person name="Spicic S."/>
            <person name="Duvnjak S."/>
        </authorList>
    </citation>
    <scope>NUCLEOTIDE SEQUENCE [LARGE SCALE GENOMIC DNA]</scope>
    <source>
        <strain evidence="1 2">CVI_P4</strain>
    </source>
</reference>
<dbReference type="Proteomes" id="UP001300745">
    <property type="component" value="Unassembled WGS sequence"/>
</dbReference>
<protein>
    <submittedName>
        <fullName evidence="1">Uncharacterized protein</fullName>
    </submittedName>
</protein>
<keyword evidence="2" id="KW-1185">Reference proteome</keyword>